<dbReference type="InterPro" id="IPR001123">
    <property type="entry name" value="LeuE-type"/>
</dbReference>
<reference evidence="7 8" key="1">
    <citation type="submission" date="2024-09" db="EMBL/GenBank/DDBJ databases">
        <authorList>
            <person name="Sun Q."/>
            <person name="Mori K."/>
        </authorList>
    </citation>
    <scope>NUCLEOTIDE SEQUENCE [LARGE SCALE GENOMIC DNA]</scope>
    <source>
        <strain evidence="7 8">NCAIM B.02336</strain>
    </source>
</reference>
<evidence type="ECO:0000256" key="1">
    <source>
        <dbReference type="ARBA" id="ARBA00004651"/>
    </source>
</evidence>
<evidence type="ECO:0000256" key="3">
    <source>
        <dbReference type="ARBA" id="ARBA00022692"/>
    </source>
</evidence>
<keyword evidence="4 6" id="KW-1133">Transmembrane helix</keyword>
<dbReference type="PIRSF" id="PIRSF006324">
    <property type="entry name" value="LeuE"/>
    <property type="match status" value="1"/>
</dbReference>
<dbReference type="Proteomes" id="UP001589834">
    <property type="component" value="Unassembled WGS sequence"/>
</dbReference>
<feature type="transmembrane region" description="Helical" evidence="6">
    <location>
        <begin position="6"/>
        <end position="28"/>
    </location>
</feature>
<evidence type="ECO:0000313" key="8">
    <source>
        <dbReference type="Proteomes" id="UP001589834"/>
    </source>
</evidence>
<feature type="transmembrane region" description="Helical" evidence="6">
    <location>
        <begin position="40"/>
        <end position="65"/>
    </location>
</feature>
<dbReference type="PANTHER" id="PTHR30086">
    <property type="entry name" value="ARGININE EXPORTER PROTEIN ARGO"/>
    <property type="match status" value="1"/>
</dbReference>
<protein>
    <submittedName>
        <fullName evidence="7">LysE family translocator</fullName>
    </submittedName>
</protein>
<evidence type="ECO:0000256" key="5">
    <source>
        <dbReference type="ARBA" id="ARBA00023136"/>
    </source>
</evidence>
<dbReference type="RefSeq" id="WP_377483723.1">
    <property type="nucleotide sequence ID" value="NZ_JBHLTN010000027.1"/>
</dbReference>
<evidence type="ECO:0000256" key="2">
    <source>
        <dbReference type="ARBA" id="ARBA00022475"/>
    </source>
</evidence>
<feature type="transmembrane region" description="Helical" evidence="6">
    <location>
        <begin position="117"/>
        <end position="138"/>
    </location>
</feature>
<evidence type="ECO:0000313" key="7">
    <source>
        <dbReference type="EMBL" id="MFC0593496.1"/>
    </source>
</evidence>
<keyword evidence="2" id="KW-1003">Cell membrane</keyword>
<comment type="subcellular location">
    <subcellularLocation>
        <location evidence="1">Cell membrane</location>
        <topology evidence="1">Multi-pass membrane protein</topology>
    </subcellularLocation>
</comment>
<gene>
    <name evidence="7" type="ORF">ACFFGG_13145</name>
</gene>
<dbReference type="PANTHER" id="PTHR30086:SF20">
    <property type="entry name" value="ARGININE EXPORTER PROTEIN ARGO-RELATED"/>
    <property type="match status" value="1"/>
</dbReference>
<comment type="caution">
    <text evidence="7">The sequence shown here is derived from an EMBL/GenBank/DDBJ whole genome shotgun (WGS) entry which is preliminary data.</text>
</comment>
<feature type="transmembrane region" description="Helical" evidence="6">
    <location>
        <begin position="144"/>
        <end position="166"/>
    </location>
</feature>
<name>A0ABV6PUG9_9BURK</name>
<keyword evidence="8" id="KW-1185">Reference proteome</keyword>
<dbReference type="EMBL" id="JBHLTN010000027">
    <property type="protein sequence ID" value="MFC0593496.1"/>
    <property type="molecule type" value="Genomic_DNA"/>
</dbReference>
<keyword evidence="3 6" id="KW-0812">Transmembrane</keyword>
<organism evidence="7 8">
    <name type="scientific">Ottowia pentelensis</name>
    <dbReference type="NCBI Taxonomy" id="511108"/>
    <lineage>
        <taxon>Bacteria</taxon>
        <taxon>Pseudomonadati</taxon>
        <taxon>Pseudomonadota</taxon>
        <taxon>Betaproteobacteria</taxon>
        <taxon>Burkholderiales</taxon>
        <taxon>Comamonadaceae</taxon>
        <taxon>Ottowia</taxon>
    </lineage>
</organism>
<evidence type="ECO:0000256" key="4">
    <source>
        <dbReference type="ARBA" id="ARBA00022989"/>
    </source>
</evidence>
<evidence type="ECO:0000256" key="6">
    <source>
        <dbReference type="SAM" id="Phobius"/>
    </source>
</evidence>
<keyword evidence="5 6" id="KW-0472">Membrane</keyword>
<sequence>MFGITDYAAFVAAFWLFLMIPGPGNLVIATGATQHGMRGGLAATLGVMVGDQVLIGCALGGVAALLHAYPMAFSALQWVGAIYLAWLGIRMWRMRPGEGEGAAVAAPTTRRHFRQGFLITLFNPKAIVFYVAFLPLFIDPARQQGMVTFAALAATAAVLTLLYGLIESLLVHRFAERLRASARLSSLLRKLASVFLIGFGVKLVTSH</sequence>
<accession>A0ABV6PUG9</accession>
<dbReference type="Pfam" id="PF01810">
    <property type="entry name" value="LysE"/>
    <property type="match status" value="1"/>
</dbReference>
<feature type="transmembrane region" description="Helical" evidence="6">
    <location>
        <begin position="71"/>
        <end position="89"/>
    </location>
</feature>
<proteinExistence type="predicted"/>